<keyword evidence="3" id="KW-1185">Reference proteome</keyword>
<gene>
    <name evidence="2" type="ORF">HCU67_11035</name>
</gene>
<feature type="transmembrane region" description="Helical" evidence="1">
    <location>
        <begin position="7"/>
        <end position="27"/>
    </location>
</feature>
<sequence>MSRRLYTTLISAATVMGVLILVLYTTLTKSVFFKGFSLCTASNTELVLLESSLFASAWVSGFIVSLMVVRKSILPHIFVSLFILAKFMIFENCEGFQGILSFESGSNAMLLAGLWAGHLSAVRFPLMPMNG</sequence>
<evidence type="ECO:0000313" key="3">
    <source>
        <dbReference type="Proteomes" id="UP000718451"/>
    </source>
</evidence>
<protein>
    <recommendedName>
        <fullName evidence="4">DUF4345 domain-containing protein</fullName>
    </recommendedName>
</protein>
<dbReference type="EMBL" id="JAAWWL010000002">
    <property type="protein sequence ID" value="NKI32481.1"/>
    <property type="molecule type" value="Genomic_DNA"/>
</dbReference>
<name>A0ABX1GTY4_9FLAO</name>
<accession>A0ABX1GTY4</accession>
<proteinExistence type="predicted"/>
<keyword evidence="1" id="KW-1133">Transmembrane helix</keyword>
<organism evidence="2 3">
    <name type="scientific">Croceivirga thetidis</name>
    <dbReference type="NCBI Taxonomy" id="2721623"/>
    <lineage>
        <taxon>Bacteria</taxon>
        <taxon>Pseudomonadati</taxon>
        <taxon>Bacteroidota</taxon>
        <taxon>Flavobacteriia</taxon>
        <taxon>Flavobacteriales</taxon>
        <taxon>Flavobacteriaceae</taxon>
        <taxon>Croceivirga</taxon>
    </lineage>
</organism>
<keyword evidence="1" id="KW-0812">Transmembrane</keyword>
<evidence type="ECO:0000313" key="2">
    <source>
        <dbReference type="EMBL" id="NKI32481.1"/>
    </source>
</evidence>
<evidence type="ECO:0008006" key="4">
    <source>
        <dbReference type="Google" id="ProtNLM"/>
    </source>
</evidence>
<evidence type="ECO:0000256" key="1">
    <source>
        <dbReference type="SAM" id="Phobius"/>
    </source>
</evidence>
<dbReference type="RefSeq" id="WP_168552679.1">
    <property type="nucleotide sequence ID" value="NZ_JAAWWL010000002.1"/>
</dbReference>
<feature type="transmembrane region" description="Helical" evidence="1">
    <location>
        <begin position="47"/>
        <end position="66"/>
    </location>
</feature>
<keyword evidence="1" id="KW-0472">Membrane</keyword>
<dbReference type="Proteomes" id="UP000718451">
    <property type="component" value="Unassembled WGS sequence"/>
</dbReference>
<comment type="caution">
    <text evidence="2">The sequence shown here is derived from an EMBL/GenBank/DDBJ whole genome shotgun (WGS) entry which is preliminary data.</text>
</comment>
<reference evidence="2 3" key="1">
    <citation type="submission" date="2020-04" db="EMBL/GenBank/DDBJ databases">
        <authorList>
            <person name="Yoon J."/>
        </authorList>
    </citation>
    <scope>NUCLEOTIDE SEQUENCE [LARGE SCALE GENOMIC DNA]</scope>
    <source>
        <strain evidence="2 3">DJ-13</strain>
    </source>
</reference>